<feature type="repeat" description="TPR" evidence="2">
    <location>
        <begin position="117"/>
        <end position="150"/>
    </location>
</feature>
<dbReference type="InterPro" id="IPR019734">
    <property type="entry name" value="TPR_rpt"/>
</dbReference>
<reference evidence="4 5" key="1">
    <citation type="submission" date="2015-12" db="EMBL/GenBank/DDBJ databases">
        <authorList>
            <person name="Shamseldin A."/>
            <person name="Moawad H."/>
            <person name="Abd El-Rahim W.M."/>
            <person name="Sadowsky M.J."/>
        </authorList>
    </citation>
    <scope>NUCLEOTIDE SEQUENCE [LARGE SCALE GENOMIC DNA]</scope>
    <source>
        <strain evidence="4 5">JC234</strain>
    </source>
</reference>
<proteinExistence type="predicted"/>
<keyword evidence="3" id="KW-0732">Signal</keyword>
<dbReference type="Gene3D" id="1.25.40.10">
    <property type="entry name" value="Tetratricopeptide repeat domain"/>
    <property type="match status" value="1"/>
</dbReference>
<keyword evidence="1" id="KW-0677">Repeat</keyword>
<organism evidence="4 5">
    <name type="scientific">Hoeflea olei</name>
    <dbReference type="NCBI Taxonomy" id="1480615"/>
    <lineage>
        <taxon>Bacteria</taxon>
        <taxon>Pseudomonadati</taxon>
        <taxon>Pseudomonadota</taxon>
        <taxon>Alphaproteobacteria</taxon>
        <taxon>Hyphomicrobiales</taxon>
        <taxon>Rhizobiaceae</taxon>
        <taxon>Hoeflea</taxon>
    </lineage>
</organism>
<name>A0A1C1Z0S1_9HYPH</name>
<evidence type="ECO:0000313" key="5">
    <source>
        <dbReference type="Proteomes" id="UP000094795"/>
    </source>
</evidence>
<dbReference type="PROSITE" id="PS50005">
    <property type="entry name" value="TPR"/>
    <property type="match status" value="1"/>
</dbReference>
<dbReference type="OrthoDB" id="9815010at2"/>
<keyword evidence="5" id="KW-1185">Reference proteome</keyword>
<sequence>MCHFSFPSRLALPLAALLVVAGAPLAAPAQSVAEPETAATPAKPADTLDSLFSELKHERDEEKAKRIASRIWAKWRDSGSATVNLLMQWANTAINDQKNGLALDLLDQAIVLEPDFAEGWNRRATLHFMMGDHAKSMADINRVLALEPRHFGAIAGMAAILSASGNDELELRAWEQVLEVYPSNRQAQAKVGELADKLAGSRT</sequence>
<protein>
    <submittedName>
        <fullName evidence="4">Uncharacterized protein</fullName>
    </submittedName>
</protein>
<evidence type="ECO:0000256" key="1">
    <source>
        <dbReference type="ARBA" id="ARBA00022737"/>
    </source>
</evidence>
<feature type="signal peptide" evidence="3">
    <location>
        <begin position="1"/>
        <end position="26"/>
    </location>
</feature>
<feature type="chain" id="PRO_5008656545" evidence="3">
    <location>
        <begin position="27"/>
        <end position="203"/>
    </location>
</feature>
<dbReference type="PANTHER" id="PTHR45188">
    <property type="entry name" value="DNAJ PROTEIN P58IPK HOMOLOG"/>
    <property type="match status" value="1"/>
</dbReference>
<dbReference type="STRING" id="1480615.AWJ14_09930"/>
<evidence type="ECO:0000256" key="3">
    <source>
        <dbReference type="SAM" id="SignalP"/>
    </source>
</evidence>
<dbReference type="InterPro" id="IPR011990">
    <property type="entry name" value="TPR-like_helical_dom_sf"/>
</dbReference>
<comment type="caution">
    <text evidence="4">The sequence shown here is derived from an EMBL/GenBank/DDBJ whole genome shotgun (WGS) entry which is preliminary data.</text>
</comment>
<dbReference type="PANTHER" id="PTHR45188:SF2">
    <property type="entry name" value="DNAJ HOMOLOG SUBFAMILY C MEMBER 7"/>
    <property type="match status" value="1"/>
</dbReference>
<dbReference type="AlphaFoldDB" id="A0A1C1Z0S1"/>
<dbReference type="EMBL" id="LQZT01000001">
    <property type="protein sequence ID" value="OCW59352.1"/>
    <property type="molecule type" value="Genomic_DNA"/>
</dbReference>
<dbReference type="SUPFAM" id="SSF48452">
    <property type="entry name" value="TPR-like"/>
    <property type="match status" value="1"/>
</dbReference>
<evidence type="ECO:0000256" key="2">
    <source>
        <dbReference type="PROSITE-ProRule" id="PRU00339"/>
    </source>
</evidence>
<dbReference type="Proteomes" id="UP000094795">
    <property type="component" value="Unassembled WGS sequence"/>
</dbReference>
<accession>A0A1C1Z0S1</accession>
<dbReference type="SMART" id="SM00028">
    <property type="entry name" value="TPR"/>
    <property type="match status" value="3"/>
</dbReference>
<dbReference type="RefSeq" id="WP_066173900.1">
    <property type="nucleotide sequence ID" value="NZ_LQZT01000001.1"/>
</dbReference>
<keyword evidence="2" id="KW-0802">TPR repeat</keyword>
<evidence type="ECO:0000313" key="4">
    <source>
        <dbReference type="EMBL" id="OCW59352.1"/>
    </source>
</evidence>
<gene>
    <name evidence="4" type="ORF">AWJ14_09930</name>
</gene>